<reference evidence="7" key="2">
    <citation type="journal article" date="2021" name="PeerJ">
        <title>Extensive microbial diversity within the chicken gut microbiome revealed by metagenomics and culture.</title>
        <authorList>
            <person name="Gilroy R."/>
            <person name="Ravi A."/>
            <person name="Getino M."/>
            <person name="Pursley I."/>
            <person name="Horton D.L."/>
            <person name="Alikhan N.F."/>
            <person name="Baker D."/>
            <person name="Gharbi K."/>
            <person name="Hall N."/>
            <person name="Watson M."/>
            <person name="Adriaenssens E.M."/>
            <person name="Foster-Nyarko E."/>
            <person name="Jarju S."/>
            <person name="Secka A."/>
            <person name="Antonio M."/>
            <person name="Oren A."/>
            <person name="Chaudhuri R.R."/>
            <person name="La Ragione R."/>
            <person name="Hildebrand F."/>
            <person name="Pallen M.J."/>
        </authorList>
    </citation>
    <scope>NUCLEOTIDE SEQUENCE</scope>
    <source>
        <strain evidence="7">ChiGjej1B1-22543</strain>
    </source>
</reference>
<sequence>MAWDGGWFGLLIAALIIGLVVGFFGARAFIKRELKKHPPIDEKTIRAMYMQMGRKPTEAQIRAVMNSMRKNSDL</sequence>
<evidence type="ECO:0000313" key="8">
    <source>
        <dbReference type="Proteomes" id="UP000824070"/>
    </source>
</evidence>
<dbReference type="EMBL" id="DVMV01000039">
    <property type="protein sequence ID" value="HIU45574.1"/>
    <property type="molecule type" value="Genomic_DNA"/>
</dbReference>
<feature type="transmembrane region" description="Helical" evidence="6">
    <location>
        <begin position="6"/>
        <end position="30"/>
    </location>
</feature>
<keyword evidence="4 6" id="KW-1133">Transmembrane helix</keyword>
<protein>
    <submittedName>
        <fullName evidence="7">YneF family protein</fullName>
    </submittedName>
</protein>
<evidence type="ECO:0000256" key="4">
    <source>
        <dbReference type="ARBA" id="ARBA00022989"/>
    </source>
</evidence>
<proteinExistence type="inferred from homology"/>
<evidence type="ECO:0000313" key="7">
    <source>
        <dbReference type="EMBL" id="HIU45574.1"/>
    </source>
</evidence>
<keyword evidence="3 6" id="KW-0812">Transmembrane</keyword>
<evidence type="ECO:0000256" key="6">
    <source>
        <dbReference type="SAM" id="Phobius"/>
    </source>
</evidence>
<accession>A0A9D1S2Y1</accession>
<comment type="similarity">
    <text evidence="2">Belongs to the UPF0154 family.</text>
</comment>
<dbReference type="AlphaFoldDB" id="A0A9D1S2Y1"/>
<keyword evidence="5 6" id="KW-0472">Membrane</keyword>
<evidence type="ECO:0000256" key="5">
    <source>
        <dbReference type="ARBA" id="ARBA00023136"/>
    </source>
</evidence>
<comment type="subcellular location">
    <subcellularLocation>
        <location evidence="1">Membrane</location>
        <topology evidence="1">Single-pass membrane protein</topology>
    </subcellularLocation>
</comment>
<organism evidence="7 8">
    <name type="scientific">Candidatus Alloenteromonas pullicola</name>
    <dbReference type="NCBI Taxonomy" id="2840784"/>
    <lineage>
        <taxon>Bacteria</taxon>
        <taxon>Bacillati</taxon>
        <taxon>Bacillota</taxon>
        <taxon>Bacillota incertae sedis</taxon>
        <taxon>Candidatus Alloenteromonas</taxon>
    </lineage>
</organism>
<dbReference type="Pfam" id="PF03672">
    <property type="entry name" value="UPF0154"/>
    <property type="match status" value="1"/>
</dbReference>
<reference evidence="7" key="1">
    <citation type="submission" date="2020-10" db="EMBL/GenBank/DDBJ databases">
        <authorList>
            <person name="Gilroy R."/>
        </authorList>
    </citation>
    <scope>NUCLEOTIDE SEQUENCE</scope>
    <source>
        <strain evidence="7">ChiGjej1B1-22543</strain>
    </source>
</reference>
<evidence type="ECO:0000256" key="3">
    <source>
        <dbReference type="ARBA" id="ARBA00022692"/>
    </source>
</evidence>
<dbReference type="Proteomes" id="UP000824070">
    <property type="component" value="Unassembled WGS sequence"/>
</dbReference>
<evidence type="ECO:0000256" key="2">
    <source>
        <dbReference type="ARBA" id="ARBA00006694"/>
    </source>
</evidence>
<evidence type="ECO:0000256" key="1">
    <source>
        <dbReference type="ARBA" id="ARBA00004167"/>
    </source>
</evidence>
<name>A0A9D1S2Y1_9FIRM</name>
<dbReference type="GO" id="GO:0016020">
    <property type="term" value="C:membrane"/>
    <property type="evidence" value="ECO:0007669"/>
    <property type="project" value="UniProtKB-SubCell"/>
</dbReference>
<dbReference type="InterPro" id="IPR005359">
    <property type="entry name" value="UPF0154"/>
</dbReference>
<comment type="caution">
    <text evidence="7">The sequence shown here is derived from an EMBL/GenBank/DDBJ whole genome shotgun (WGS) entry which is preliminary data.</text>
</comment>
<gene>
    <name evidence="7" type="ORF">IAC52_04685</name>
</gene>